<evidence type="ECO:0000313" key="3">
    <source>
        <dbReference type="EMBL" id="PSL52174.1"/>
    </source>
</evidence>
<protein>
    <submittedName>
        <fullName evidence="2">Uncharacterized protein</fullName>
    </submittedName>
</protein>
<keyword evidence="4" id="KW-1185">Reference proteome</keyword>
<dbReference type="Proteomes" id="UP000241118">
    <property type="component" value="Unassembled WGS sequence"/>
</dbReference>
<feature type="region of interest" description="Disordered" evidence="1">
    <location>
        <begin position="1"/>
        <end position="30"/>
    </location>
</feature>
<proteinExistence type="predicted"/>
<name>A0A2P8HA95_SACCR</name>
<comment type="caution">
    <text evidence="2">The sequence shown here is derived from an EMBL/GenBank/DDBJ whole genome shotgun (WGS) entry which is preliminary data.</text>
</comment>
<dbReference type="AlphaFoldDB" id="A0A2P8HA95"/>
<organism evidence="2 4">
    <name type="scientific">Saccharothrix carnea</name>
    <dbReference type="NCBI Taxonomy" id="1280637"/>
    <lineage>
        <taxon>Bacteria</taxon>
        <taxon>Bacillati</taxon>
        <taxon>Actinomycetota</taxon>
        <taxon>Actinomycetes</taxon>
        <taxon>Pseudonocardiales</taxon>
        <taxon>Pseudonocardiaceae</taxon>
        <taxon>Saccharothrix</taxon>
    </lineage>
</organism>
<evidence type="ECO:0000313" key="4">
    <source>
        <dbReference type="Proteomes" id="UP000241118"/>
    </source>
</evidence>
<feature type="non-terminal residue" evidence="2">
    <location>
        <position position="1"/>
    </location>
</feature>
<dbReference type="EMBL" id="PYAX01000014">
    <property type="protein sequence ID" value="PSL52174.1"/>
    <property type="molecule type" value="Genomic_DNA"/>
</dbReference>
<gene>
    <name evidence="3" type="ORF">B0I31_1141</name>
    <name evidence="2" type="ORF">B0I31_1321</name>
</gene>
<evidence type="ECO:0000313" key="2">
    <source>
        <dbReference type="EMBL" id="PSL43148.1"/>
    </source>
</evidence>
<accession>A0A2P8HA95</accession>
<sequence>GVPKGSEPKKIGEGADGRNCFYSPSDITWR</sequence>
<evidence type="ECO:0000256" key="1">
    <source>
        <dbReference type="SAM" id="MobiDB-lite"/>
    </source>
</evidence>
<reference evidence="2 4" key="1">
    <citation type="submission" date="2018-03" db="EMBL/GenBank/DDBJ databases">
        <title>Genomic Encyclopedia of Type Strains, Phase III (KMG-III): the genomes of soil and plant-associated and newly described type strains.</title>
        <authorList>
            <person name="Whitman W."/>
        </authorList>
    </citation>
    <scope>NUCLEOTIDE SEQUENCE [LARGE SCALE GENOMIC DNA]</scope>
    <source>
        <strain evidence="2 4">CGMCC 4.7097</strain>
    </source>
</reference>
<dbReference type="EMBL" id="PYAX01000032">
    <property type="protein sequence ID" value="PSL43148.1"/>
    <property type="molecule type" value="Genomic_DNA"/>
</dbReference>
<feature type="compositionally biased region" description="Basic and acidic residues" evidence="1">
    <location>
        <begin position="1"/>
        <end position="16"/>
    </location>
</feature>